<organism evidence="2 3">
    <name type="scientific">Dyadobacter psychrotolerans</name>
    <dbReference type="NCBI Taxonomy" id="2541721"/>
    <lineage>
        <taxon>Bacteria</taxon>
        <taxon>Pseudomonadati</taxon>
        <taxon>Bacteroidota</taxon>
        <taxon>Cytophagia</taxon>
        <taxon>Cytophagales</taxon>
        <taxon>Spirosomataceae</taxon>
        <taxon>Dyadobacter</taxon>
    </lineage>
</organism>
<accession>A0A4R5DAZ2</accession>
<dbReference type="EMBL" id="SMFL01000014">
    <property type="protein sequence ID" value="TDE10799.1"/>
    <property type="molecule type" value="Genomic_DNA"/>
</dbReference>
<dbReference type="RefSeq" id="WP_131961529.1">
    <property type="nucleotide sequence ID" value="NZ_SMFL01000014.1"/>
</dbReference>
<evidence type="ECO:0000313" key="3">
    <source>
        <dbReference type="Proteomes" id="UP000294850"/>
    </source>
</evidence>
<proteinExistence type="predicted"/>
<evidence type="ECO:0000256" key="1">
    <source>
        <dbReference type="SAM" id="MobiDB-lite"/>
    </source>
</evidence>
<name>A0A4R5DAZ2_9BACT</name>
<protein>
    <submittedName>
        <fullName evidence="2">Uncharacterized protein</fullName>
    </submittedName>
</protein>
<keyword evidence="3" id="KW-1185">Reference proteome</keyword>
<comment type="caution">
    <text evidence="2">The sequence shown here is derived from an EMBL/GenBank/DDBJ whole genome shotgun (WGS) entry which is preliminary data.</text>
</comment>
<dbReference type="Proteomes" id="UP000294850">
    <property type="component" value="Unassembled WGS sequence"/>
</dbReference>
<feature type="region of interest" description="Disordered" evidence="1">
    <location>
        <begin position="1"/>
        <end position="21"/>
    </location>
</feature>
<sequence>MTDKTNEETQSDHPGDQKPKLIHLRDILPVVERHTDETKVYLKDRPLKEYTERENELYILVWKKGLTVLQIIERCNPTAEELAWLWNRDRSDLKWSRSLEHAQNSRVKAGTSPAKESQ</sequence>
<dbReference type="AlphaFoldDB" id="A0A4R5DAZ2"/>
<gene>
    <name evidence="2" type="ORF">E0F88_27385</name>
</gene>
<reference evidence="2 3" key="1">
    <citation type="submission" date="2019-03" db="EMBL/GenBank/DDBJ databases">
        <title>Dyadobacter AR-3-6 sp. nov., isolated from arctic soil.</title>
        <authorList>
            <person name="Chaudhary D.K."/>
        </authorList>
    </citation>
    <scope>NUCLEOTIDE SEQUENCE [LARGE SCALE GENOMIC DNA]</scope>
    <source>
        <strain evidence="2 3">AR-3-6</strain>
    </source>
</reference>
<evidence type="ECO:0000313" key="2">
    <source>
        <dbReference type="EMBL" id="TDE10799.1"/>
    </source>
</evidence>